<sequence length="85" mass="9495">MSGSGSQKKKSVRTKEKVMQATIHLGRPPSGYGVAVSMTGDTSQPFVTWWDGTIVRFSPNIHRALMYMVFLRTLSAKELKKEFSS</sequence>
<evidence type="ECO:0000313" key="1">
    <source>
        <dbReference type="EMBL" id="KKL92104.1"/>
    </source>
</evidence>
<gene>
    <name evidence="1" type="ORF">LCGC14_1888010</name>
</gene>
<dbReference type="AlphaFoldDB" id="A0A0F9G083"/>
<proteinExistence type="predicted"/>
<dbReference type="EMBL" id="LAZR01019556">
    <property type="protein sequence ID" value="KKL92104.1"/>
    <property type="molecule type" value="Genomic_DNA"/>
</dbReference>
<name>A0A0F9G083_9ZZZZ</name>
<organism evidence="1">
    <name type="scientific">marine sediment metagenome</name>
    <dbReference type="NCBI Taxonomy" id="412755"/>
    <lineage>
        <taxon>unclassified sequences</taxon>
        <taxon>metagenomes</taxon>
        <taxon>ecological metagenomes</taxon>
    </lineage>
</organism>
<accession>A0A0F9G083</accession>
<comment type="caution">
    <text evidence="1">The sequence shown here is derived from an EMBL/GenBank/DDBJ whole genome shotgun (WGS) entry which is preliminary data.</text>
</comment>
<reference evidence="1" key="1">
    <citation type="journal article" date="2015" name="Nature">
        <title>Complex archaea that bridge the gap between prokaryotes and eukaryotes.</title>
        <authorList>
            <person name="Spang A."/>
            <person name="Saw J.H."/>
            <person name="Jorgensen S.L."/>
            <person name="Zaremba-Niedzwiedzka K."/>
            <person name="Martijn J."/>
            <person name="Lind A.E."/>
            <person name="van Eijk R."/>
            <person name="Schleper C."/>
            <person name="Guy L."/>
            <person name="Ettema T.J."/>
        </authorList>
    </citation>
    <scope>NUCLEOTIDE SEQUENCE</scope>
</reference>
<protein>
    <submittedName>
        <fullName evidence="1">Uncharacterized protein</fullName>
    </submittedName>
</protein>